<dbReference type="InterPro" id="IPR008930">
    <property type="entry name" value="Terpenoid_cyclase/PrenylTrfase"/>
</dbReference>
<dbReference type="CDD" id="cd00684">
    <property type="entry name" value="Terpene_cyclase_plant_C1"/>
    <property type="match status" value="1"/>
</dbReference>
<dbReference type="Proteomes" id="UP001154282">
    <property type="component" value="Unassembled WGS sequence"/>
</dbReference>
<dbReference type="InterPro" id="IPR050148">
    <property type="entry name" value="Terpene_synthase-like"/>
</dbReference>
<evidence type="ECO:0000256" key="1">
    <source>
        <dbReference type="ARBA" id="ARBA00001946"/>
    </source>
</evidence>
<keyword evidence="2" id="KW-0479">Metal-binding</keyword>
<evidence type="ECO:0000256" key="3">
    <source>
        <dbReference type="ARBA" id="ARBA00022842"/>
    </source>
</evidence>
<evidence type="ECO:0000259" key="6">
    <source>
        <dbReference type="Pfam" id="PF03936"/>
    </source>
</evidence>
<dbReference type="SUPFAM" id="SSF48239">
    <property type="entry name" value="Terpenoid cyclases/Protein prenyltransferases"/>
    <property type="match status" value="1"/>
</dbReference>
<dbReference type="InterPro" id="IPR044814">
    <property type="entry name" value="Terpene_cyclase_plant_C1"/>
</dbReference>
<protein>
    <submittedName>
        <fullName evidence="7">Uncharacterized protein</fullName>
    </submittedName>
</protein>
<keyword evidence="3" id="KW-0460">Magnesium</keyword>
<dbReference type="GO" id="GO:0010333">
    <property type="term" value="F:terpene synthase activity"/>
    <property type="evidence" value="ECO:0007669"/>
    <property type="project" value="InterPro"/>
</dbReference>
<dbReference type="AlphaFoldDB" id="A0AAV0ND34"/>
<comment type="cofactor">
    <cofactor evidence="1">
        <name>Mg(2+)</name>
        <dbReference type="ChEBI" id="CHEBI:18420"/>
    </cofactor>
</comment>
<dbReference type="SUPFAM" id="SSF48576">
    <property type="entry name" value="Terpenoid synthases"/>
    <property type="match status" value="1"/>
</dbReference>
<dbReference type="Gene3D" id="1.50.10.130">
    <property type="entry name" value="Terpene synthase, N-terminal domain"/>
    <property type="match status" value="1"/>
</dbReference>
<keyword evidence="4" id="KW-0456">Lyase</keyword>
<dbReference type="GO" id="GO:0120251">
    <property type="term" value="P:hydrocarbon biosynthetic process"/>
    <property type="evidence" value="ECO:0007669"/>
    <property type="project" value="UniProtKB-ARBA"/>
</dbReference>
<keyword evidence="8" id="KW-1185">Reference proteome</keyword>
<dbReference type="Pfam" id="PF03936">
    <property type="entry name" value="Terpene_synth_C"/>
    <property type="match status" value="1"/>
</dbReference>
<dbReference type="GO" id="GO:0000287">
    <property type="term" value="F:magnesium ion binding"/>
    <property type="evidence" value="ECO:0007669"/>
    <property type="project" value="InterPro"/>
</dbReference>
<organism evidence="7 8">
    <name type="scientific">Linum tenue</name>
    <dbReference type="NCBI Taxonomy" id="586396"/>
    <lineage>
        <taxon>Eukaryota</taxon>
        <taxon>Viridiplantae</taxon>
        <taxon>Streptophyta</taxon>
        <taxon>Embryophyta</taxon>
        <taxon>Tracheophyta</taxon>
        <taxon>Spermatophyta</taxon>
        <taxon>Magnoliopsida</taxon>
        <taxon>eudicotyledons</taxon>
        <taxon>Gunneridae</taxon>
        <taxon>Pentapetalae</taxon>
        <taxon>rosids</taxon>
        <taxon>fabids</taxon>
        <taxon>Malpighiales</taxon>
        <taxon>Linaceae</taxon>
        <taxon>Linum</taxon>
    </lineage>
</organism>
<dbReference type="Pfam" id="PF01397">
    <property type="entry name" value="Terpene_synth"/>
    <property type="match status" value="1"/>
</dbReference>
<dbReference type="Gene3D" id="1.10.600.10">
    <property type="entry name" value="Farnesyl Diphosphate Synthase"/>
    <property type="match status" value="1"/>
</dbReference>
<dbReference type="SFLD" id="SFLDG01019">
    <property type="entry name" value="Terpene_Cyclase_Like_1_C_Termi"/>
    <property type="match status" value="1"/>
</dbReference>
<evidence type="ECO:0000259" key="5">
    <source>
        <dbReference type="Pfam" id="PF01397"/>
    </source>
</evidence>
<dbReference type="InterPro" id="IPR001906">
    <property type="entry name" value="Terpene_synth_N"/>
</dbReference>
<accession>A0AAV0ND34</accession>
<dbReference type="PANTHER" id="PTHR31225:SF93">
    <property type="entry name" value="ALPHA-HUMULENE_(-)-(E)-BETA-CARYOPHYLLENE SYNTHASE"/>
    <property type="match status" value="1"/>
</dbReference>
<proteinExistence type="predicted"/>
<reference evidence="7" key="1">
    <citation type="submission" date="2022-08" db="EMBL/GenBank/DDBJ databases">
        <authorList>
            <person name="Gutierrez-Valencia J."/>
        </authorList>
    </citation>
    <scope>NUCLEOTIDE SEQUENCE</scope>
</reference>
<feature type="domain" description="Terpene synthase N-terminal" evidence="5">
    <location>
        <begin position="6"/>
        <end position="102"/>
    </location>
</feature>
<dbReference type="SFLD" id="SFLDS00005">
    <property type="entry name" value="Isoprenoid_Synthase_Type_I"/>
    <property type="match status" value="1"/>
</dbReference>
<evidence type="ECO:0000256" key="2">
    <source>
        <dbReference type="ARBA" id="ARBA00022723"/>
    </source>
</evidence>
<dbReference type="FunFam" id="1.10.600.10:FF:000007">
    <property type="entry name" value="Isoprene synthase, chloroplastic"/>
    <property type="match status" value="1"/>
</dbReference>
<dbReference type="PANTHER" id="PTHR31225">
    <property type="entry name" value="OS04G0344100 PROTEIN-RELATED"/>
    <property type="match status" value="1"/>
</dbReference>
<name>A0AAV0ND34_9ROSI</name>
<comment type="caution">
    <text evidence="7">The sequence shown here is derived from an EMBL/GenBank/DDBJ whole genome shotgun (WGS) entry which is preliminary data.</text>
</comment>
<dbReference type="GO" id="GO:0016102">
    <property type="term" value="P:diterpenoid biosynthetic process"/>
    <property type="evidence" value="ECO:0007669"/>
    <property type="project" value="InterPro"/>
</dbReference>
<dbReference type="InterPro" id="IPR034741">
    <property type="entry name" value="Terpene_cyclase-like_1_C"/>
</dbReference>
<dbReference type="InterPro" id="IPR005630">
    <property type="entry name" value="Terpene_synthase_metal-bd"/>
</dbReference>
<evidence type="ECO:0000256" key="4">
    <source>
        <dbReference type="ARBA" id="ARBA00023239"/>
    </source>
</evidence>
<evidence type="ECO:0000313" key="7">
    <source>
        <dbReference type="EMBL" id="CAI0456505.1"/>
    </source>
</evidence>
<dbReference type="EMBL" id="CAMGYJ010000008">
    <property type="protein sequence ID" value="CAI0456505.1"/>
    <property type="molecule type" value="Genomic_DNA"/>
</dbReference>
<sequence>MDYKGTDLHHAALRFRLLRQQGFPTSQDGFRKLKNNEGKFKEWVSRDRQGLLSLYEASHLAFNGEDILEEALNFATKNLKSSSIHPHKADTISLQKQIDFALRFPAWKCVPRSLARHSIDFYSEDASQNQKLLTFAKMDFNIVQNLHQQELYEISGWWRSFHLASSFPFVRDRLVECYYWMVCVYFEPKHRLARMISTKVYHTLSILDDTCDNFATYEELLALSEAIERMNVGALEELPDRMRNTYRLVLDLYDELEREIGKTGPTFSIDYAKGELKKLCRAYLVDLGWRVESKLPTVEEYIINGYNSSGVPKTCTSNFIGMGAEIATREAFEWVTNESKLMKACSVIGRLQNDIFSHEYEQKRNHPASGVECYMKHHGATEEEAVEFLWKKIRNAWKDIAQEYQKPTPLPVVLMDRILNLARSCNLFYENGDGYTDSRLMKDELTSLLFDPVPL</sequence>
<evidence type="ECO:0000313" key="8">
    <source>
        <dbReference type="Proteomes" id="UP001154282"/>
    </source>
</evidence>
<dbReference type="InterPro" id="IPR036965">
    <property type="entry name" value="Terpene_synth_N_sf"/>
</dbReference>
<gene>
    <name evidence="7" type="ORF">LITE_LOCUS32787</name>
</gene>
<dbReference type="InterPro" id="IPR008949">
    <property type="entry name" value="Isoprenoid_synthase_dom_sf"/>
</dbReference>
<feature type="domain" description="Terpene synthase metal-binding" evidence="6">
    <location>
        <begin position="161"/>
        <end position="399"/>
    </location>
</feature>